<dbReference type="PANTHER" id="PTHR43727:SF2">
    <property type="entry name" value="GROUP IV DECARBOXYLASE"/>
    <property type="match status" value="1"/>
</dbReference>
<dbReference type="GO" id="GO:0008836">
    <property type="term" value="F:diaminopimelate decarboxylase activity"/>
    <property type="evidence" value="ECO:0007669"/>
    <property type="project" value="TreeGrafter"/>
</dbReference>
<organism evidence="5 6">
    <name type="scientific">[Clostridium] clostridioforme 90A8</name>
    <dbReference type="NCBI Taxonomy" id="999408"/>
    <lineage>
        <taxon>Bacteria</taxon>
        <taxon>Bacillati</taxon>
        <taxon>Bacillota</taxon>
        <taxon>Clostridia</taxon>
        <taxon>Lachnospirales</taxon>
        <taxon>Lachnospiraceae</taxon>
        <taxon>Enterocloster</taxon>
    </lineage>
</organism>
<evidence type="ECO:0000313" key="6">
    <source>
        <dbReference type="Proteomes" id="UP000013085"/>
    </source>
</evidence>
<dbReference type="InterPro" id="IPR009006">
    <property type="entry name" value="Ala_racemase/Decarboxylase_C"/>
</dbReference>
<dbReference type="GO" id="GO:0009089">
    <property type="term" value="P:lysine biosynthetic process via diaminopimelate"/>
    <property type="evidence" value="ECO:0007669"/>
    <property type="project" value="TreeGrafter"/>
</dbReference>
<reference evidence="5 6" key="1">
    <citation type="submission" date="2013-01" db="EMBL/GenBank/DDBJ databases">
        <title>The Genome Sequence of Clostridium clostridioforme 90A8.</title>
        <authorList>
            <consortium name="The Broad Institute Genome Sequencing Platform"/>
            <person name="Earl A."/>
            <person name="Ward D."/>
            <person name="Feldgarden M."/>
            <person name="Gevers D."/>
            <person name="Courvalin P."/>
            <person name="Lambert T."/>
            <person name="Walker B."/>
            <person name="Young S.K."/>
            <person name="Zeng Q."/>
            <person name="Gargeya S."/>
            <person name="Fitzgerald M."/>
            <person name="Haas B."/>
            <person name="Abouelleil A."/>
            <person name="Alvarado L."/>
            <person name="Arachchi H.M."/>
            <person name="Berlin A.M."/>
            <person name="Chapman S.B."/>
            <person name="Dewar J."/>
            <person name="Goldberg J."/>
            <person name="Griggs A."/>
            <person name="Gujja S."/>
            <person name="Hansen M."/>
            <person name="Howarth C."/>
            <person name="Imamovic A."/>
            <person name="Larimer J."/>
            <person name="McCowan C."/>
            <person name="Murphy C."/>
            <person name="Neiman D."/>
            <person name="Pearson M."/>
            <person name="Priest M."/>
            <person name="Roberts A."/>
            <person name="Saif S."/>
            <person name="Shea T."/>
            <person name="Sisk P."/>
            <person name="Sykes S."/>
            <person name="Wortman J."/>
            <person name="Nusbaum C."/>
            <person name="Birren B."/>
        </authorList>
    </citation>
    <scope>NUCLEOTIDE SEQUENCE [LARGE SCALE GENOMIC DNA]</scope>
    <source>
        <strain evidence="5 6">90A8</strain>
    </source>
</reference>
<dbReference type="Proteomes" id="UP000013085">
    <property type="component" value="Unassembled WGS sequence"/>
</dbReference>
<accession>A0A0E2HFS4</accession>
<proteinExistence type="predicted"/>
<dbReference type="PRINTS" id="PR01179">
    <property type="entry name" value="ODADCRBXLASE"/>
</dbReference>
<dbReference type="InterPro" id="IPR022644">
    <property type="entry name" value="De-COase2_N"/>
</dbReference>
<keyword evidence="2 3" id="KW-0663">Pyridoxal phosphate</keyword>
<dbReference type="Pfam" id="PF02784">
    <property type="entry name" value="Orn_Arg_deC_N"/>
    <property type="match status" value="1"/>
</dbReference>
<comment type="cofactor">
    <cofactor evidence="1 3">
        <name>pyridoxal 5'-phosphate</name>
        <dbReference type="ChEBI" id="CHEBI:597326"/>
    </cofactor>
</comment>
<evidence type="ECO:0000313" key="5">
    <source>
        <dbReference type="EMBL" id="ENZ19274.1"/>
    </source>
</evidence>
<dbReference type="SUPFAM" id="SSF51419">
    <property type="entry name" value="PLP-binding barrel"/>
    <property type="match status" value="1"/>
</dbReference>
<dbReference type="PATRIC" id="fig|999408.3.peg.702"/>
<dbReference type="InterPro" id="IPR000183">
    <property type="entry name" value="Orn/DAP/Arg_de-COase"/>
</dbReference>
<dbReference type="SUPFAM" id="SSF50621">
    <property type="entry name" value="Alanine racemase C-terminal domain-like"/>
    <property type="match status" value="1"/>
</dbReference>
<dbReference type="InterPro" id="IPR029066">
    <property type="entry name" value="PLP-binding_barrel"/>
</dbReference>
<dbReference type="Gene3D" id="3.20.20.10">
    <property type="entry name" value="Alanine racemase"/>
    <property type="match status" value="1"/>
</dbReference>
<gene>
    <name evidence="5" type="ORF">HMPREF1090_00658</name>
</gene>
<dbReference type="AlphaFoldDB" id="A0A0E2HFS4"/>
<name>A0A0E2HFS4_9FIRM</name>
<evidence type="ECO:0000256" key="1">
    <source>
        <dbReference type="ARBA" id="ARBA00001933"/>
    </source>
</evidence>
<dbReference type="PANTHER" id="PTHR43727">
    <property type="entry name" value="DIAMINOPIMELATE DECARBOXYLASE"/>
    <property type="match status" value="1"/>
</dbReference>
<dbReference type="RefSeq" id="WP_002586767.1">
    <property type="nucleotide sequence ID" value="NZ_KB850987.1"/>
</dbReference>
<evidence type="ECO:0000256" key="2">
    <source>
        <dbReference type="ARBA" id="ARBA00022898"/>
    </source>
</evidence>
<feature type="modified residue" description="N6-(pyridoxal phosphate)lysine" evidence="3">
    <location>
        <position position="47"/>
    </location>
</feature>
<feature type="domain" description="Orn/DAP/Arg decarboxylase 2 N-terminal" evidence="4">
    <location>
        <begin position="23"/>
        <end position="256"/>
    </location>
</feature>
<dbReference type="GeneID" id="57962480"/>
<sequence length="417" mass="46533">MDNNILQEAARTYNTPCYIFDLDAFISRIRRMEQLLGKQVNIYYAMKANPFLTAAAARAAGGLEVCSPGEYDICRRARVPAQKIVLSGVNKEEAHIRWVMAEQGAGTYTAESLNQLSLLETCAAAAGRTGVRVLVRLTSGNQFGMDEEDILASIRNRGCYPHLDLAGLQYYSGTQKRGMEKIKKELEKLDSFLVFVREHMNFEFRELEYGPGFQIPYFEGQEQTDEETLLQEFKKILDSLNFKGIIFLEAGRFLAAPCGSYLTRVADAKRCQGQNYCIVDGGINHVNYYGQTMAMKVPAYRYLPQDNPARPPASQTSGDRWTVCGSLCTSGDILVKNLPLEGLMTGDLLVFDRIGAYSVTEGIYLFLSRQLPVVLTYTLKQGLSLVRDAFPTDILNDGFAMELYQAQIGFQGCGDNT</sequence>
<evidence type="ECO:0000256" key="3">
    <source>
        <dbReference type="PIRSR" id="PIRSR600183-50"/>
    </source>
</evidence>
<protein>
    <submittedName>
        <fullName evidence="5">Diaminopimelate decarboxylase</fullName>
    </submittedName>
</protein>
<evidence type="ECO:0000259" key="4">
    <source>
        <dbReference type="Pfam" id="PF02784"/>
    </source>
</evidence>
<comment type="caution">
    <text evidence="5">The sequence shown here is derived from an EMBL/GenBank/DDBJ whole genome shotgun (WGS) entry which is preliminary data.</text>
</comment>
<dbReference type="Gene3D" id="2.40.37.10">
    <property type="entry name" value="Lyase, Ornithine Decarboxylase, Chain A, domain 1"/>
    <property type="match status" value="1"/>
</dbReference>
<dbReference type="EMBL" id="AGYR01000005">
    <property type="protein sequence ID" value="ENZ19274.1"/>
    <property type="molecule type" value="Genomic_DNA"/>
</dbReference>
<dbReference type="HOGENOM" id="CLU_026444_0_3_9"/>
<feature type="active site" description="Proton donor" evidence="3">
    <location>
        <position position="328"/>
    </location>
</feature>